<keyword evidence="1" id="KW-0812">Transmembrane</keyword>
<evidence type="ECO:0000313" key="3">
    <source>
        <dbReference type="Proteomes" id="UP001633002"/>
    </source>
</evidence>
<dbReference type="Proteomes" id="UP001633002">
    <property type="component" value="Unassembled WGS sequence"/>
</dbReference>
<gene>
    <name evidence="2" type="ORF">R1sor_021428</name>
</gene>
<reference evidence="2 3" key="1">
    <citation type="submission" date="2024-09" db="EMBL/GenBank/DDBJ databases">
        <title>Chromosome-scale assembly of Riccia sorocarpa.</title>
        <authorList>
            <person name="Paukszto L."/>
        </authorList>
    </citation>
    <scope>NUCLEOTIDE SEQUENCE [LARGE SCALE GENOMIC DNA]</scope>
    <source>
        <strain evidence="2">LP-2024</strain>
        <tissue evidence="2">Aerial parts of the thallus</tissue>
    </source>
</reference>
<evidence type="ECO:0000256" key="1">
    <source>
        <dbReference type="SAM" id="Phobius"/>
    </source>
</evidence>
<proteinExistence type="predicted"/>
<sequence>MQVYIIPVTDGDEGVEEQECSGTQLSLGISDSVLCSHSKHELNSDCKTMLALSVLKYATVTVFLFVSFAVTAAVTDNEQLLVSVIFQAELGEHDVVDISCTTGANGAKAEKVLRGHEAREFSFQVADLASGSVVCNFLLIGPVVGEKFAFHVPVWLGVLEPGFLCGTDLEYRCVDVCLWVVYKGGIYLSLPTTFKEYECRQFSNVP</sequence>
<dbReference type="EMBL" id="JBJQOH010000007">
    <property type="protein sequence ID" value="KAL3678472.1"/>
    <property type="molecule type" value="Genomic_DNA"/>
</dbReference>
<feature type="transmembrane region" description="Helical" evidence="1">
    <location>
        <begin position="54"/>
        <end position="74"/>
    </location>
</feature>
<name>A0ABD3GJZ7_9MARC</name>
<evidence type="ECO:0000313" key="2">
    <source>
        <dbReference type="EMBL" id="KAL3678472.1"/>
    </source>
</evidence>
<keyword evidence="1" id="KW-1133">Transmembrane helix</keyword>
<comment type="caution">
    <text evidence="2">The sequence shown here is derived from an EMBL/GenBank/DDBJ whole genome shotgun (WGS) entry which is preliminary data.</text>
</comment>
<keyword evidence="1" id="KW-0472">Membrane</keyword>
<keyword evidence="3" id="KW-1185">Reference proteome</keyword>
<dbReference type="AlphaFoldDB" id="A0ABD3GJZ7"/>
<organism evidence="2 3">
    <name type="scientific">Riccia sorocarpa</name>
    <dbReference type="NCBI Taxonomy" id="122646"/>
    <lineage>
        <taxon>Eukaryota</taxon>
        <taxon>Viridiplantae</taxon>
        <taxon>Streptophyta</taxon>
        <taxon>Embryophyta</taxon>
        <taxon>Marchantiophyta</taxon>
        <taxon>Marchantiopsida</taxon>
        <taxon>Marchantiidae</taxon>
        <taxon>Marchantiales</taxon>
        <taxon>Ricciaceae</taxon>
        <taxon>Riccia</taxon>
    </lineage>
</organism>
<protein>
    <submittedName>
        <fullName evidence="2">Uncharacterized protein</fullName>
    </submittedName>
</protein>
<accession>A0ABD3GJZ7</accession>